<dbReference type="AlphaFoldDB" id="A0A6J4K7V7"/>
<feature type="compositionally biased region" description="Basic residues" evidence="1">
    <location>
        <begin position="93"/>
        <end position="123"/>
    </location>
</feature>
<feature type="compositionally biased region" description="Basic residues" evidence="1">
    <location>
        <begin position="172"/>
        <end position="205"/>
    </location>
</feature>
<feature type="region of interest" description="Disordered" evidence="1">
    <location>
        <begin position="1"/>
        <end position="236"/>
    </location>
</feature>
<feature type="non-terminal residue" evidence="2">
    <location>
        <position position="1"/>
    </location>
</feature>
<sequence length="281" mass="31493">DAAHDHRGPTPARHRDHHATGFPRSPRRLAGPAGTGGLRRRPRPPLDPAARGRRGARGGAGYLQRPGQLQRHLGRADAFPHGGGQRGASGALQHRRLPGRRRHPARPLVHPRVHPGRSRRGRAAVRPGHLRGQERRRRRHALRYAPAQPDLPGRVALHRHRRHRGAGDGPLRRHGGPRRHRPADPAHRRRRPERRRTGARQRPRRPAGVFGRGRGRGDAPRGRYQRAPVRVHGAHRHRLARNPGRRRGAGHLRLPHPPAGHRGGRSLHHHLFVPGGGRLRD</sequence>
<name>A0A6J4K7V7_9BACT</name>
<proteinExistence type="predicted"/>
<feature type="compositionally biased region" description="Basic residues" evidence="1">
    <location>
        <begin position="262"/>
        <end position="271"/>
    </location>
</feature>
<organism evidence="2">
    <name type="scientific">uncultured Gemmatimonadota bacterium</name>
    <dbReference type="NCBI Taxonomy" id="203437"/>
    <lineage>
        <taxon>Bacteria</taxon>
        <taxon>Pseudomonadati</taxon>
        <taxon>Gemmatimonadota</taxon>
        <taxon>environmental samples</taxon>
    </lineage>
</organism>
<reference evidence="2" key="1">
    <citation type="submission" date="2020-02" db="EMBL/GenBank/DDBJ databases">
        <authorList>
            <person name="Meier V. D."/>
        </authorList>
    </citation>
    <scope>NUCLEOTIDE SEQUENCE</scope>
    <source>
        <strain evidence="2">AVDCRST_MAG89</strain>
    </source>
</reference>
<evidence type="ECO:0000313" key="2">
    <source>
        <dbReference type="EMBL" id="CAA9298625.1"/>
    </source>
</evidence>
<protein>
    <submittedName>
        <fullName evidence="2">Uncharacterized protein</fullName>
    </submittedName>
</protein>
<evidence type="ECO:0000256" key="1">
    <source>
        <dbReference type="SAM" id="MobiDB-lite"/>
    </source>
</evidence>
<feature type="region of interest" description="Disordered" evidence="1">
    <location>
        <begin position="257"/>
        <end position="281"/>
    </location>
</feature>
<dbReference type="EMBL" id="CADCTV010000069">
    <property type="protein sequence ID" value="CAA9298625.1"/>
    <property type="molecule type" value="Genomic_DNA"/>
</dbReference>
<gene>
    <name evidence="2" type="ORF">AVDCRST_MAG89-294</name>
</gene>
<feature type="non-terminal residue" evidence="2">
    <location>
        <position position="281"/>
    </location>
</feature>
<accession>A0A6J4K7V7</accession>